<proteinExistence type="predicted"/>
<gene>
    <name evidence="2" type="ORF">IAG03_12425</name>
</gene>
<protein>
    <recommendedName>
        <fullName evidence="4">X-X-X-Leu-X-X-Gly heptad repeats</fullName>
    </recommendedName>
</protein>
<accession>A0A926DAB9</accession>
<organism evidence="2 3">
    <name type="scientific">Yeguia hominis</name>
    <dbReference type="NCBI Taxonomy" id="2763662"/>
    <lineage>
        <taxon>Bacteria</taxon>
        <taxon>Bacillati</taxon>
        <taxon>Bacillota</taxon>
        <taxon>Clostridia</taxon>
        <taxon>Eubacteriales</taxon>
        <taxon>Yeguiaceae</taxon>
        <taxon>Yeguia</taxon>
    </lineage>
</organism>
<evidence type="ECO:0000256" key="1">
    <source>
        <dbReference type="SAM" id="MobiDB-lite"/>
    </source>
</evidence>
<dbReference type="AlphaFoldDB" id="A0A926DAB9"/>
<dbReference type="RefSeq" id="WP_249320359.1">
    <property type="nucleotide sequence ID" value="NZ_JACRSN010000023.1"/>
</dbReference>
<feature type="region of interest" description="Disordered" evidence="1">
    <location>
        <begin position="43"/>
        <end position="66"/>
    </location>
</feature>
<sequence length="705" mass="74355">MLFERFKKLSAKKMVAVLLTLVMISGMMGAGVYALSSNTAKTPEEETAASSSSQNQETAAGTSEAGTAGKTETVYVMTGADGKVSNVIVSDWLSNPTAENQITDYTELTDVTNVKGDETYTVDAKGNYVWNAGGNDIYYQGKTDKELPVAVDIEYKLDGKKISPKDLAGKSGNVTMRLNYTNKEKKTVTINGKKETIYVPFIMVSGIILDNDIFSNVEVTNGKFINDGDRSIVMGMAMPGMQESLGIDQKDLELPDYVEITADVKDFSLSTVMTVATNDVFSSLDGNSINEKELKDTAKKLTDAMDQLLDGVSALYSGTSELRSKSGDLVDGVDALTAGAWDLRNGAGTLYAGTKDLEEGANELSDGLGTLSSKSGELNDGAKQVFTSLLAAADSQLAAAGLTLPSLTVDNYDEVLSGAIASLDETAVYNMAYNTALSKVTAAVDASEADIRTGVESAVRKAVLEAVLKQVGQEMTAEDYEKAVAAGLIPEETQTAIEQAVSAQMASSKIQAKIEQNVAAQKSAIIDQRMASDEVVSQINAAVEQAKTGANSIAALKNQLDSYAEFYSGVLAYTGGVDKAYDGVNGGDKSLVSGTKALKDGASALYNGTDTLYSGLGSLQSGSGALVDGVAALDDGAKALSDGLKEFQSEGIQKILDFFDDNIDVLAERLQAIVEVSQEYQNFAGISADMDGSVKFIFRTEAIGE</sequence>
<dbReference type="InterPro" id="IPR023908">
    <property type="entry name" value="xxxLxxG_rpt"/>
</dbReference>
<dbReference type="EMBL" id="JACRSN010000023">
    <property type="protein sequence ID" value="MBC8534773.1"/>
    <property type="molecule type" value="Genomic_DNA"/>
</dbReference>
<reference evidence="2" key="1">
    <citation type="submission" date="2020-08" db="EMBL/GenBank/DDBJ databases">
        <title>Genome public.</title>
        <authorList>
            <person name="Liu C."/>
            <person name="Sun Q."/>
        </authorList>
    </citation>
    <scope>NUCLEOTIDE SEQUENCE</scope>
    <source>
        <strain evidence="2">NSJ-40</strain>
    </source>
</reference>
<keyword evidence="3" id="KW-1185">Reference proteome</keyword>
<name>A0A926DAB9_9FIRM</name>
<evidence type="ECO:0000313" key="2">
    <source>
        <dbReference type="EMBL" id="MBC8534773.1"/>
    </source>
</evidence>
<evidence type="ECO:0000313" key="3">
    <source>
        <dbReference type="Proteomes" id="UP000651482"/>
    </source>
</evidence>
<dbReference type="Gene3D" id="1.10.287.950">
    <property type="entry name" value="Methyl-accepting chemotaxis protein"/>
    <property type="match status" value="1"/>
</dbReference>
<dbReference type="Proteomes" id="UP000651482">
    <property type="component" value="Unassembled WGS sequence"/>
</dbReference>
<feature type="compositionally biased region" description="Low complexity" evidence="1">
    <location>
        <begin position="48"/>
        <end position="66"/>
    </location>
</feature>
<evidence type="ECO:0008006" key="4">
    <source>
        <dbReference type="Google" id="ProtNLM"/>
    </source>
</evidence>
<dbReference type="NCBIfam" id="TIGR03057">
    <property type="entry name" value="xxxLxxG_by_4"/>
    <property type="match status" value="3"/>
</dbReference>
<comment type="caution">
    <text evidence="2">The sequence shown here is derived from an EMBL/GenBank/DDBJ whole genome shotgun (WGS) entry which is preliminary data.</text>
</comment>